<organism evidence="8 9">
    <name type="scientific">Acinetobacter radioresistens</name>
    <dbReference type="NCBI Taxonomy" id="40216"/>
    <lineage>
        <taxon>Bacteria</taxon>
        <taxon>Pseudomonadati</taxon>
        <taxon>Pseudomonadota</taxon>
        <taxon>Gammaproteobacteria</taxon>
        <taxon>Moraxellales</taxon>
        <taxon>Moraxellaceae</taxon>
        <taxon>Acinetobacter</taxon>
    </lineage>
</organism>
<dbReference type="Gene3D" id="1.20.1740.10">
    <property type="entry name" value="Amino acid/polyamine transporter I"/>
    <property type="match status" value="1"/>
</dbReference>
<dbReference type="EMBL" id="DPXL01000054">
    <property type="protein sequence ID" value="HCM30882.1"/>
    <property type="molecule type" value="Genomic_DNA"/>
</dbReference>
<evidence type="ECO:0000256" key="7">
    <source>
        <dbReference type="ARBA" id="ARBA00023136"/>
    </source>
</evidence>
<evidence type="ECO:0000256" key="2">
    <source>
        <dbReference type="ARBA" id="ARBA00022448"/>
    </source>
</evidence>
<proteinExistence type="predicted"/>
<dbReference type="PANTHER" id="PTHR32195:SF26">
    <property type="entry name" value="TRYPTOPHAN OR TYROSINE TRANSPORTER PROTEIN"/>
    <property type="match status" value="1"/>
</dbReference>
<evidence type="ECO:0000256" key="6">
    <source>
        <dbReference type="ARBA" id="ARBA00022989"/>
    </source>
</evidence>
<keyword evidence="2" id="KW-0813">Transport</keyword>
<keyword evidence="6" id="KW-1133">Transmembrane helix</keyword>
<evidence type="ECO:0000256" key="4">
    <source>
        <dbReference type="ARBA" id="ARBA00022519"/>
    </source>
</evidence>
<evidence type="ECO:0000313" key="8">
    <source>
        <dbReference type="EMBL" id="HCM30882.1"/>
    </source>
</evidence>
<accession>A0A3D3G0X6</accession>
<evidence type="ECO:0000313" key="9">
    <source>
        <dbReference type="Proteomes" id="UP000262257"/>
    </source>
</evidence>
<evidence type="ECO:0000256" key="3">
    <source>
        <dbReference type="ARBA" id="ARBA00022475"/>
    </source>
</evidence>
<gene>
    <name evidence="8" type="ORF">DIC32_03995</name>
</gene>
<dbReference type="InterPro" id="IPR018227">
    <property type="entry name" value="Amino_acid_transport_2"/>
</dbReference>
<comment type="subcellular location">
    <subcellularLocation>
        <location evidence="1">Cell inner membrane</location>
        <topology evidence="1">Multi-pass membrane protein</topology>
    </subcellularLocation>
</comment>
<dbReference type="GO" id="GO:0005886">
    <property type="term" value="C:plasma membrane"/>
    <property type="evidence" value="ECO:0007669"/>
    <property type="project" value="UniProtKB-SubCell"/>
</dbReference>
<evidence type="ECO:0000256" key="5">
    <source>
        <dbReference type="ARBA" id="ARBA00022692"/>
    </source>
</evidence>
<protein>
    <submittedName>
        <fullName evidence="8">Amino acid permease</fullName>
    </submittedName>
</protein>
<sequence>MSEETIQGAVPFTVAECKEAPVKSLSFLEGVAMIVGTNIGAGILSIAYAARKAGFMPLLFWLIVAGILTTITMLYVAESTLRTRAHLQLSGLSERYVGALGSWIIFAAVCVNSMGALIAYMSGSGELLNSLTGLPRSLGSLIFFIPAAGILWLGLKAIGRSEKVICICMVAMLAILFGATLLNEKTQFVNLMQGNWIYMIPVFNVVVFCFSAQYIVPEMARGFSDKPEQLPKAIITGMVITFILLAAVPMSVIALSGLDNITQVATLSWGKVLGNWAFFSANLFALFAMLTSYWGLGGSLVTNIGDRFKLAIHTDMKKRLLVMAIVTLPPFLLAYSGMVSFVNALYIAGTFSGVVLSIMPMLILKGARARGDIQPSWTCSSAITHPGIKILIILIYFASAVYAIAALFKLLPAGW</sequence>
<dbReference type="PANTHER" id="PTHR32195">
    <property type="entry name" value="OS07G0662800 PROTEIN"/>
    <property type="match status" value="1"/>
</dbReference>
<reference evidence="8 9" key="1">
    <citation type="journal article" date="2018" name="Nat. Biotechnol.">
        <title>A standardized bacterial taxonomy based on genome phylogeny substantially revises the tree of life.</title>
        <authorList>
            <person name="Parks D.H."/>
            <person name="Chuvochina M."/>
            <person name="Waite D.W."/>
            <person name="Rinke C."/>
            <person name="Skarshewski A."/>
            <person name="Chaumeil P.A."/>
            <person name="Hugenholtz P."/>
        </authorList>
    </citation>
    <scope>NUCLEOTIDE SEQUENCE [LARGE SCALE GENOMIC DNA]</scope>
    <source>
        <strain evidence="8">UBA10045</strain>
    </source>
</reference>
<comment type="caution">
    <text evidence="8">The sequence shown here is derived from an EMBL/GenBank/DDBJ whole genome shotgun (WGS) entry which is preliminary data.</text>
</comment>
<dbReference type="GO" id="GO:0003333">
    <property type="term" value="P:amino acid transmembrane transport"/>
    <property type="evidence" value="ECO:0007669"/>
    <property type="project" value="InterPro"/>
</dbReference>
<evidence type="ECO:0000256" key="1">
    <source>
        <dbReference type="ARBA" id="ARBA00004429"/>
    </source>
</evidence>
<dbReference type="Proteomes" id="UP000262257">
    <property type="component" value="Unassembled WGS sequence"/>
</dbReference>
<keyword evidence="3" id="KW-1003">Cell membrane</keyword>
<name>A0A3D3G0X6_ACIRA</name>
<keyword evidence="5" id="KW-0812">Transmembrane</keyword>
<keyword evidence="4" id="KW-0997">Cell inner membrane</keyword>
<dbReference type="Pfam" id="PF03222">
    <property type="entry name" value="Trp_Tyr_perm"/>
    <property type="match status" value="1"/>
</dbReference>
<dbReference type="RefSeq" id="WP_005019617.1">
    <property type="nucleotide sequence ID" value="NZ_BKHE01000031.1"/>
</dbReference>
<dbReference type="AlphaFoldDB" id="A0A3D3G0X6"/>
<keyword evidence="7" id="KW-0472">Membrane</keyword>